<evidence type="ECO:0000313" key="2">
    <source>
        <dbReference type="EMBL" id="NNV20646.1"/>
    </source>
</evidence>
<sequence>MEKDTADKVRGMVRRVVLKNVNDDGETQTASVEVAPGIWRDKVEIMQPYGFATSAPEDGAMAIALAVGSNQDDLVLLPVSNPSARMGKLSPGAAALYNMFGDSIVVGADGTISVKAGTSVVFSIGGVKVTISAEGIALEGGTITHDGVVIDKTHIHTGVVPGGGTSGPPPA</sequence>
<dbReference type="InterPro" id="IPR053861">
    <property type="entry name" value="Phage_Mu_Gp45_N"/>
</dbReference>
<reference evidence="2 3" key="1">
    <citation type="submission" date="2018-11" db="EMBL/GenBank/DDBJ databases">
        <title>Genome sequencing and analysis.</title>
        <authorList>
            <person name="Huang Y.-T."/>
        </authorList>
    </citation>
    <scope>NUCLEOTIDE SEQUENCE [LARGE SCALE GENOMIC DNA]</scope>
    <source>
        <strain evidence="2 3">SHIN</strain>
    </source>
</reference>
<accession>A0A7Y3T3Z6</accession>
<dbReference type="Pfam" id="PF06890">
    <property type="entry name" value="Phage_Mu_Gp45"/>
    <property type="match status" value="1"/>
</dbReference>
<dbReference type="AlphaFoldDB" id="A0A7Y3T3Z6"/>
<comment type="caution">
    <text evidence="2">The sequence shown here is derived from an EMBL/GenBank/DDBJ whole genome shotgun (WGS) entry which is preliminary data.</text>
</comment>
<evidence type="ECO:0000313" key="3">
    <source>
        <dbReference type="Proteomes" id="UP000526233"/>
    </source>
</evidence>
<proteinExistence type="predicted"/>
<protein>
    <recommendedName>
        <fullName evidence="1">Bacteriophage Mu Gp45 N-terminal domain-containing protein</fullName>
    </recommendedName>
</protein>
<dbReference type="RefSeq" id="WP_171379917.1">
    <property type="nucleotide sequence ID" value="NZ_PKQI01000002.1"/>
</dbReference>
<dbReference type="Proteomes" id="UP000526233">
    <property type="component" value="Unassembled WGS sequence"/>
</dbReference>
<name>A0A7Y3T3Z6_9HYPH</name>
<evidence type="ECO:0000259" key="1">
    <source>
        <dbReference type="Pfam" id="PF06890"/>
    </source>
</evidence>
<gene>
    <name evidence="2" type="ORF">EHE22_09430</name>
</gene>
<organism evidence="2 3">
    <name type="scientific">Brucella pseudogrignonensis</name>
    <dbReference type="NCBI Taxonomy" id="419475"/>
    <lineage>
        <taxon>Bacteria</taxon>
        <taxon>Pseudomonadati</taxon>
        <taxon>Pseudomonadota</taxon>
        <taxon>Alphaproteobacteria</taxon>
        <taxon>Hyphomicrobiales</taxon>
        <taxon>Brucellaceae</taxon>
        <taxon>Brucella/Ochrobactrum group</taxon>
        <taxon>Brucella</taxon>
    </lineage>
</organism>
<feature type="domain" description="Bacteriophage Mu Gp45 N-terminal" evidence="1">
    <location>
        <begin position="15"/>
        <end position="82"/>
    </location>
</feature>
<dbReference type="EMBL" id="PKQI01000002">
    <property type="protein sequence ID" value="NNV20646.1"/>
    <property type="molecule type" value="Genomic_DNA"/>
</dbReference>